<dbReference type="InterPro" id="IPR009922">
    <property type="entry name" value="DUF1457"/>
</dbReference>
<dbReference type="RefSeq" id="WP_189050603.1">
    <property type="nucleotide sequence ID" value="NZ_BMJQ01000014.1"/>
</dbReference>
<dbReference type="Pfam" id="PF07310">
    <property type="entry name" value="PAS_5"/>
    <property type="match status" value="1"/>
</dbReference>
<reference evidence="1" key="2">
    <citation type="submission" date="2020-09" db="EMBL/GenBank/DDBJ databases">
        <authorList>
            <person name="Sun Q."/>
            <person name="Zhou Y."/>
        </authorList>
    </citation>
    <scope>NUCLEOTIDE SEQUENCE</scope>
    <source>
        <strain evidence="1">CGMCC 1.15725</strain>
    </source>
</reference>
<comment type="caution">
    <text evidence="1">The sequence shown here is derived from an EMBL/GenBank/DDBJ whole genome shotgun (WGS) entry which is preliminary data.</text>
</comment>
<organism evidence="1 2">
    <name type="scientific">Aliidongia dinghuensis</name>
    <dbReference type="NCBI Taxonomy" id="1867774"/>
    <lineage>
        <taxon>Bacteria</taxon>
        <taxon>Pseudomonadati</taxon>
        <taxon>Pseudomonadota</taxon>
        <taxon>Alphaproteobacteria</taxon>
        <taxon>Rhodospirillales</taxon>
        <taxon>Dongiaceae</taxon>
        <taxon>Aliidongia</taxon>
    </lineage>
</organism>
<reference evidence="1" key="1">
    <citation type="journal article" date="2014" name="Int. J. Syst. Evol. Microbiol.">
        <title>Complete genome sequence of Corynebacterium casei LMG S-19264T (=DSM 44701T), isolated from a smear-ripened cheese.</title>
        <authorList>
            <consortium name="US DOE Joint Genome Institute (JGI-PGF)"/>
            <person name="Walter F."/>
            <person name="Albersmeier A."/>
            <person name="Kalinowski J."/>
            <person name="Ruckert C."/>
        </authorList>
    </citation>
    <scope>NUCLEOTIDE SEQUENCE</scope>
    <source>
        <strain evidence="1">CGMCC 1.15725</strain>
    </source>
</reference>
<proteinExistence type="predicted"/>
<evidence type="ECO:0000313" key="2">
    <source>
        <dbReference type="Proteomes" id="UP000646365"/>
    </source>
</evidence>
<dbReference type="EMBL" id="BMJQ01000014">
    <property type="protein sequence ID" value="GGF36268.1"/>
    <property type="molecule type" value="Genomic_DNA"/>
</dbReference>
<accession>A0A8J2YZN5</accession>
<name>A0A8J2YZN5_9PROT</name>
<sequence>MSIDQARIERWRALLLAGDTAEIRQVFEADGARGPSIKWRPEADELHPKPLRFAFDHWTEALARLGRPKTSLVDPVALAPALGYLMLVDAVDGGQDFVYRLFGSILGSVSGFDMTRRRLSEHPASPYIREFSTALYRAAIERREPVWSHYGPAVSVTTTAWERIILPLVDDADEVCRFLVAIVPIGLDGLPLRN</sequence>
<protein>
    <recommendedName>
        <fullName evidence="3">PAS domain-containing protein</fullName>
    </recommendedName>
</protein>
<gene>
    <name evidence="1" type="ORF">GCM10011611_48370</name>
</gene>
<evidence type="ECO:0000313" key="1">
    <source>
        <dbReference type="EMBL" id="GGF36268.1"/>
    </source>
</evidence>
<dbReference type="AlphaFoldDB" id="A0A8J2YZN5"/>
<evidence type="ECO:0008006" key="3">
    <source>
        <dbReference type="Google" id="ProtNLM"/>
    </source>
</evidence>
<dbReference type="Proteomes" id="UP000646365">
    <property type="component" value="Unassembled WGS sequence"/>
</dbReference>
<keyword evidence="2" id="KW-1185">Reference proteome</keyword>